<keyword evidence="1" id="KW-0812">Transmembrane</keyword>
<proteinExistence type="predicted"/>
<accession>A0A3B0SKY3</accession>
<feature type="transmembrane region" description="Helical" evidence="1">
    <location>
        <begin position="21"/>
        <end position="40"/>
    </location>
</feature>
<dbReference type="EMBL" id="UOEI01000151">
    <property type="protein sequence ID" value="VAV95545.1"/>
    <property type="molecule type" value="Genomic_DNA"/>
</dbReference>
<evidence type="ECO:0000313" key="2">
    <source>
        <dbReference type="EMBL" id="VAV95545.1"/>
    </source>
</evidence>
<dbReference type="AlphaFoldDB" id="A0A3B0SKY3"/>
<keyword evidence="1" id="KW-1133">Transmembrane helix</keyword>
<name>A0A3B0SKY3_9ZZZZ</name>
<protein>
    <submittedName>
        <fullName evidence="2">Uncharacterized protein</fullName>
    </submittedName>
</protein>
<feature type="non-terminal residue" evidence="2">
    <location>
        <position position="140"/>
    </location>
</feature>
<reference evidence="2" key="1">
    <citation type="submission" date="2018-06" db="EMBL/GenBank/DDBJ databases">
        <authorList>
            <person name="Zhirakovskaya E."/>
        </authorList>
    </citation>
    <scope>NUCLEOTIDE SEQUENCE</scope>
</reference>
<sequence length="140" mass="15531">MKHLEQIERRFSTEENGLSRLEALGLVAFVVSLLAMIPAVREFTVNTIGLVFDQIDEETGEINDFSTAMRGFFVVIGSIIVFIGSGWMLLWTNVGKRLAFLLVGAATFGWLTINGILFIVYAPRGIRPVDLEGLNAIQVR</sequence>
<evidence type="ECO:0000256" key="1">
    <source>
        <dbReference type="SAM" id="Phobius"/>
    </source>
</evidence>
<keyword evidence="1" id="KW-0472">Membrane</keyword>
<gene>
    <name evidence="2" type="ORF">MNBD_ACTINO01-2129</name>
</gene>
<feature type="transmembrane region" description="Helical" evidence="1">
    <location>
        <begin position="98"/>
        <end position="122"/>
    </location>
</feature>
<feature type="transmembrane region" description="Helical" evidence="1">
    <location>
        <begin position="71"/>
        <end position="91"/>
    </location>
</feature>
<organism evidence="2">
    <name type="scientific">hydrothermal vent metagenome</name>
    <dbReference type="NCBI Taxonomy" id="652676"/>
    <lineage>
        <taxon>unclassified sequences</taxon>
        <taxon>metagenomes</taxon>
        <taxon>ecological metagenomes</taxon>
    </lineage>
</organism>